<gene>
    <name evidence="1" type="ordered locus">Cycma_4523</name>
</gene>
<sequence length="74" mass="8168">MGKVNDAAVTSTTSRGIPRSLVNSFIENLNLLSLITALTLQMEVQPENSYGQAKTKIIENKFGDHPYTDPIFVE</sequence>
<keyword evidence="2" id="KW-1185">Reference proteome</keyword>
<dbReference type="KEGG" id="cmr:Cycma_4523"/>
<evidence type="ECO:0000313" key="1">
    <source>
        <dbReference type="EMBL" id="AEL28217.1"/>
    </source>
</evidence>
<dbReference type="EMBL" id="CP002955">
    <property type="protein sequence ID" value="AEL28217.1"/>
    <property type="molecule type" value="Genomic_DNA"/>
</dbReference>
<organism evidence="1 2">
    <name type="scientific">Cyclobacterium marinum (strain ATCC 25205 / DSM 745 / LMG 13164 / NCIMB 1802)</name>
    <name type="common">Flectobacillus marinus</name>
    <dbReference type="NCBI Taxonomy" id="880070"/>
    <lineage>
        <taxon>Bacteria</taxon>
        <taxon>Pseudomonadati</taxon>
        <taxon>Bacteroidota</taxon>
        <taxon>Cytophagia</taxon>
        <taxon>Cytophagales</taxon>
        <taxon>Cyclobacteriaceae</taxon>
        <taxon>Cyclobacterium</taxon>
    </lineage>
</organism>
<reference evidence="2" key="1">
    <citation type="submission" date="2011-07" db="EMBL/GenBank/DDBJ databases">
        <title>The complete genome of Cyclobacterium marinum DSM 745.</title>
        <authorList>
            <person name="Lucas S."/>
            <person name="Han J."/>
            <person name="Lapidus A."/>
            <person name="Bruce D."/>
            <person name="Goodwin L."/>
            <person name="Pitluck S."/>
            <person name="Peters L."/>
            <person name="Kyrpides N."/>
            <person name="Mavromatis K."/>
            <person name="Ivanova N."/>
            <person name="Ovchinnikova G."/>
            <person name="Chertkov O."/>
            <person name="Detter J.C."/>
            <person name="Tapia R."/>
            <person name="Han C."/>
            <person name="Land M."/>
            <person name="Hauser L."/>
            <person name="Markowitz V."/>
            <person name="Cheng J.-F."/>
            <person name="Hugenholtz P."/>
            <person name="Woyke T."/>
            <person name="Wu D."/>
            <person name="Tindall B."/>
            <person name="Schuetze A."/>
            <person name="Brambilla E."/>
            <person name="Klenk H.-P."/>
            <person name="Eisen J.A."/>
        </authorList>
    </citation>
    <scope>NUCLEOTIDE SEQUENCE [LARGE SCALE GENOMIC DNA]</scope>
    <source>
        <strain evidence="2">ATCC 25205 / DSM 745 / LMG 13164 / NCIMB 1802</strain>
    </source>
</reference>
<dbReference type="AlphaFoldDB" id="G0J0E4"/>
<protein>
    <submittedName>
        <fullName evidence="1">Uncharacterized protein</fullName>
    </submittedName>
</protein>
<dbReference type="Proteomes" id="UP000001635">
    <property type="component" value="Chromosome"/>
</dbReference>
<dbReference type="RefSeq" id="WP_014022501.1">
    <property type="nucleotide sequence ID" value="NC_015914.1"/>
</dbReference>
<name>G0J0E4_CYCMS</name>
<accession>G0J0E4</accession>
<evidence type="ECO:0000313" key="2">
    <source>
        <dbReference type="Proteomes" id="UP000001635"/>
    </source>
</evidence>
<dbReference type="HOGENOM" id="CLU_2681564_0_0_10"/>
<proteinExistence type="predicted"/>